<dbReference type="Proteomes" id="UP000284706">
    <property type="component" value="Unassembled WGS sequence"/>
</dbReference>
<dbReference type="Gene3D" id="2.40.70.10">
    <property type="entry name" value="Acid Proteases"/>
    <property type="match status" value="1"/>
</dbReference>
<organism evidence="1 2">
    <name type="scientific">Gymnopilus dilepis</name>
    <dbReference type="NCBI Taxonomy" id="231916"/>
    <lineage>
        <taxon>Eukaryota</taxon>
        <taxon>Fungi</taxon>
        <taxon>Dikarya</taxon>
        <taxon>Basidiomycota</taxon>
        <taxon>Agaricomycotina</taxon>
        <taxon>Agaricomycetes</taxon>
        <taxon>Agaricomycetidae</taxon>
        <taxon>Agaricales</taxon>
        <taxon>Agaricineae</taxon>
        <taxon>Hymenogastraceae</taxon>
        <taxon>Gymnopilus</taxon>
    </lineage>
</organism>
<proteinExistence type="predicted"/>
<dbReference type="CDD" id="cd00303">
    <property type="entry name" value="retropepsin_like"/>
    <property type="match status" value="1"/>
</dbReference>
<reference evidence="1 2" key="1">
    <citation type="journal article" date="2018" name="Evol. Lett.">
        <title>Horizontal gene cluster transfer increased hallucinogenic mushroom diversity.</title>
        <authorList>
            <person name="Reynolds H.T."/>
            <person name="Vijayakumar V."/>
            <person name="Gluck-Thaler E."/>
            <person name="Korotkin H.B."/>
            <person name="Matheny P.B."/>
            <person name="Slot J.C."/>
        </authorList>
    </citation>
    <scope>NUCLEOTIDE SEQUENCE [LARGE SCALE GENOMIC DNA]</scope>
    <source>
        <strain evidence="1 2">SRW20</strain>
    </source>
</reference>
<feature type="non-terminal residue" evidence="1">
    <location>
        <position position="1"/>
    </location>
</feature>
<dbReference type="STRING" id="231916.A0A409XAU0"/>
<dbReference type="InParanoid" id="A0A409XAU0"/>
<dbReference type="PANTHER" id="PTHR15503:SF39">
    <property type="entry name" value="RETROTRANSPOSON-LIKE PROTEIN 1"/>
    <property type="match status" value="1"/>
</dbReference>
<gene>
    <name evidence="1" type="ORF">CVT26_011637</name>
</gene>
<dbReference type="PANTHER" id="PTHR15503">
    <property type="entry name" value="LDOC1 RELATED"/>
    <property type="match status" value="1"/>
</dbReference>
<comment type="caution">
    <text evidence="1">The sequence shown here is derived from an EMBL/GenBank/DDBJ whole genome shotgun (WGS) entry which is preliminary data.</text>
</comment>
<dbReference type="OrthoDB" id="3267566at2759"/>
<dbReference type="InterPro" id="IPR032567">
    <property type="entry name" value="RTL1-rel"/>
</dbReference>
<dbReference type="InterPro" id="IPR021109">
    <property type="entry name" value="Peptidase_aspartic_dom_sf"/>
</dbReference>
<dbReference type="AlphaFoldDB" id="A0A409XAU0"/>
<protein>
    <submittedName>
        <fullName evidence="1">Uncharacterized protein</fullName>
    </submittedName>
</protein>
<accession>A0A409XAU0</accession>
<keyword evidence="2" id="KW-1185">Reference proteome</keyword>
<name>A0A409XAU0_9AGAR</name>
<evidence type="ECO:0000313" key="1">
    <source>
        <dbReference type="EMBL" id="PPQ87933.1"/>
    </source>
</evidence>
<evidence type="ECO:0000313" key="2">
    <source>
        <dbReference type="Proteomes" id="UP000284706"/>
    </source>
</evidence>
<dbReference type="EMBL" id="NHYE01003748">
    <property type="protein sequence ID" value="PPQ87933.1"/>
    <property type="molecule type" value="Genomic_DNA"/>
</dbReference>
<sequence length="340" mass="38106">RTLFPSHPKIKTVLTRWAYAGRHPEIDDSLIRSHLALQILRQLKEPKAQLQSVGLGEYKDRSLILPVHLSTLDGKINVLESDGLLDCDTSGRCLGYIDSKFVADLNLPTTPLPPPIAVYNVDNSLNHAGAITCTCTLDMRIADHVQHIEFRITNTGSSNVILGLGWLRHHNPLVDWKLGQVFFTRCPLECGVISPNPPVPPLNCSSSSDASATDVHSIRCSREYPCPTDNEIEAEWWEILCRKLHGDGESMLCVDLNARVVRDPTDPRVLDHLRQAKESATGLDKYLKEFASVFAKAEFDQLPPKRPWDHANELKPDAKPISSKIYPLSRLEQTELDKFI</sequence>